<keyword evidence="1" id="KW-0175">Coiled coil</keyword>
<accession>A0AAP0EWA0</accession>
<feature type="coiled-coil region" evidence="1">
    <location>
        <begin position="40"/>
        <end position="85"/>
    </location>
</feature>
<gene>
    <name evidence="2" type="ORF">Scep_024285</name>
</gene>
<reference evidence="2 3" key="1">
    <citation type="submission" date="2024-01" db="EMBL/GenBank/DDBJ databases">
        <title>Genome assemblies of Stephania.</title>
        <authorList>
            <person name="Yang L."/>
        </authorList>
    </citation>
    <scope>NUCLEOTIDE SEQUENCE [LARGE SCALE GENOMIC DNA]</scope>
    <source>
        <strain evidence="2">JXDWG</strain>
        <tissue evidence="2">Leaf</tissue>
    </source>
</reference>
<keyword evidence="3" id="KW-1185">Reference proteome</keyword>
<name>A0AAP0EWA0_9MAGN</name>
<dbReference type="AlphaFoldDB" id="A0AAP0EWA0"/>
<organism evidence="2 3">
    <name type="scientific">Stephania cephalantha</name>
    <dbReference type="NCBI Taxonomy" id="152367"/>
    <lineage>
        <taxon>Eukaryota</taxon>
        <taxon>Viridiplantae</taxon>
        <taxon>Streptophyta</taxon>
        <taxon>Embryophyta</taxon>
        <taxon>Tracheophyta</taxon>
        <taxon>Spermatophyta</taxon>
        <taxon>Magnoliopsida</taxon>
        <taxon>Ranunculales</taxon>
        <taxon>Menispermaceae</taxon>
        <taxon>Menispermoideae</taxon>
        <taxon>Cissampelideae</taxon>
        <taxon>Stephania</taxon>
    </lineage>
</organism>
<proteinExistence type="predicted"/>
<sequence length="121" mass="14399">MLSVWKLLTKPGWKDKGVDGEGHHWGNSKHILAWKRKNSMANSKKLMEATQKQLNELYERGTTDLQRLKELERDLRNAKSQEEEYWRVRSHIEWLKGGDRNSAYFYAFVKVRGEESDCWVM</sequence>
<evidence type="ECO:0000313" key="2">
    <source>
        <dbReference type="EMBL" id="KAK9100855.1"/>
    </source>
</evidence>
<evidence type="ECO:0000313" key="3">
    <source>
        <dbReference type="Proteomes" id="UP001419268"/>
    </source>
</evidence>
<comment type="caution">
    <text evidence="2">The sequence shown here is derived from an EMBL/GenBank/DDBJ whole genome shotgun (WGS) entry which is preliminary data.</text>
</comment>
<dbReference type="EMBL" id="JBBNAG010000010">
    <property type="protein sequence ID" value="KAK9100855.1"/>
    <property type="molecule type" value="Genomic_DNA"/>
</dbReference>
<evidence type="ECO:0000256" key="1">
    <source>
        <dbReference type="SAM" id="Coils"/>
    </source>
</evidence>
<dbReference type="Proteomes" id="UP001419268">
    <property type="component" value="Unassembled WGS sequence"/>
</dbReference>
<protein>
    <submittedName>
        <fullName evidence="2">Uncharacterized protein</fullName>
    </submittedName>
</protein>